<evidence type="ECO:0000313" key="10">
    <source>
        <dbReference type="EMBL" id="OWF47776.1"/>
    </source>
</evidence>
<protein>
    <recommendedName>
        <fullName evidence="5">ADP-ribosylhydrolase ARH1</fullName>
        <ecNumber evidence="4">3.2.2.19</ecNumber>
    </recommendedName>
    <alternativeName>
        <fullName evidence="6">ADP-ribose-L-arginine cleaving enzyme</fullName>
    </alternativeName>
    <alternativeName>
        <fullName evidence="7">[Protein ADP-ribosylarginine] hydrolase</fullName>
    </alternativeName>
</protein>
<comment type="function">
    <text evidence="3">Specifically acts as an arginine mono-ADP-ribosylhydrolase by mediating the removal of mono-ADP-ribose attached to arginine residues on proteins.</text>
</comment>
<dbReference type="GO" id="GO:0046872">
    <property type="term" value="F:metal ion binding"/>
    <property type="evidence" value="ECO:0007669"/>
    <property type="project" value="UniProtKB-KW"/>
</dbReference>
<dbReference type="Gene3D" id="1.10.4080.10">
    <property type="entry name" value="ADP-ribosylation/Crystallin J1"/>
    <property type="match status" value="1"/>
</dbReference>
<feature type="binding site" evidence="8">
    <location>
        <position position="372"/>
    </location>
    <ligand>
        <name>Mg(2+)</name>
        <dbReference type="ChEBI" id="CHEBI:18420"/>
        <label>1</label>
    </ligand>
</feature>
<dbReference type="Proteomes" id="UP000242188">
    <property type="component" value="Unassembled WGS sequence"/>
</dbReference>
<keyword evidence="8" id="KW-0479">Metal-binding</keyword>
<organism evidence="10 11">
    <name type="scientific">Mizuhopecten yessoensis</name>
    <name type="common">Japanese scallop</name>
    <name type="synonym">Patinopecten yessoensis</name>
    <dbReference type="NCBI Taxonomy" id="6573"/>
    <lineage>
        <taxon>Eukaryota</taxon>
        <taxon>Metazoa</taxon>
        <taxon>Spiralia</taxon>
        <taxon>Lophotrochozoa</taxon>
        <taxon>Mollusca</taxon>
        <taxon>Bivalvia</taxon>
        <taxon>Autobranchia</taxon>
        <taxon>Pteriomorphia</taxon>
        <taxon>Pectinida</taxon>
        <taxon>Pectinoidea</taxon>
        <taxon>Pectinidae</taxon>
        <taxon>Mizuhopecten</taxon>
    </lineage>
</organism>
<evidence type="ECO:0000256" key="2">
    <source>
        <dbReference type="ARBA" id="ARBA00022801"/>
    </source>
</evidence>
<sequence length="476" mass="51951">MVQGDDSVCCTNHLKGLYDLPRKHMTLAPSNLLLRFSEVCCPCHSQTDQEREDFFDVTMDASQEVPMSQRFQASMVLSGVGDALGYYHGRWEFCNSGKTIHKELEQLGGLKKIVVALPKWNVSDDTVMHLATAEALAEWGCESPDNDKTRLFELLARKYISCMNDMNGRAPGMTCVNSTRLLSSSYQIPFNPRGGGCGAAMRAMCIGLRFPRPEDIDDLVAVGVESGRMTHHHPTGFLGSFAAALFVSYAIQGKPVKSWGAAMLSELHVCQEYLMKSGHCVEENIRTMNNGYFRDAWTKYLQLRGILDGTSEPTFPNVYGVAERDDFVKSVSFDGWGGASGHDAPMIAYDALLGCGNDWAELCSRSMFHSGDSDSTGVIAAACYGAMNGFTGVPENLFRHLEYRDRLLNAGKALYLLTHTDGVITLADIDKGDQPESPGPPPDTGDLDQLKSMVSEGQDQTVVESSEEPGAGASSL</sequence>
<feature type="binding site" evidence="8">
    <location>
        <position position="124"/>
    </location>
    <ligand>
        <name>Mg(2+)</name>
        <dbReference type="ChEBI" id="CHEBI:18420"/>
        <label>1</label>
    </ligand>
</feature>
<dbReference type="EMBL" id="NEDP02003775">
    <property type="protein sequence ID" value="OWF47776.1"/>
    <property type="molecule type" value="Genomic_DNA"/>
</dbReference>
<dbReference type="STRING" id="6573.A0A210QGA0"/>
<evidence type="ECO:0000256" key="4">
    <source>
        <dbReference type="ARBA" id="ARBA00049725"/>
    </source>
</evidence>
<evidence type="ECO:0000313" key="11">
    <source>
        <dbReference type="Proteomes" id="UP000242188"/>
    </source>
</evidence>
<evidence type="ECO:0000256" key="6">
    <source>
        <dbReference type="ARBA" id="ARBA00049798"/>
    </source>
</evidence>
<keyword evidence="2 10" id="KW-0378">Hydrolase</keyword>
<comment type="similarity">
    <text evidence="1">Belongs to the ADP-ribosylglycohydrolase family.</text>
</comment>
<keyword evidence="8" id="KW-0460">Magnesium</keyword>
<feature type="binding site" evidence="8">
    <location>
        <position position="125"/>
    </location>
    <ligand>
        <name>Mg(2+)</name>
        <dbReference type="ChEBI" id="CHEBI:18420"/>
        <label>1</label>
    </ligand>
</feature>
<dbReference type="PANTHER" id="PTHR16222">
    <property type="entry name" value="ADP-RIBOSYLGLYCOHYDROLASE"/>
    <property type="match status" value="1"/>
</dbReference>
<feature type="binding site" evidence="8">
    <location>
        <position position="375"/>
    </location>
    <ligand>
        <name>Mg(2+)</name>
        <dbReference type="ChEBI" id="CHEBI:18420"/>
        <label>1</label>
    </ligand>
</feature>
<evidence type="ECO:0000256" key="1">
    <source>
        <dbReference type="ARBA" id="ARBA00010702"/>
    </source>
</evidence>
<accession>A0A210QGA0</accession>
<feature type="binding site" evidence="8">
    <location>
        <position position="123"/>
    </location>
    <ligand>
        <name>Mg(2+)</name>
        <dbReference type="ChEBI" id="CHEBI:18420"/>
        <label>1</label>
    </ligand>
</feature>
<evidence type="ECO:0000256" key="3">
    <source>
        <dbReference type="ARBA" id="ARBA00049582"/>
    </source>
</evidence>
<gene>
    <name evidence="10" type="ORF">KP79_PYT06215</name>
</gene>
<dbReference type="OrthoDB" id="10250509at2759"/>
<keyword evidence="11" id="KW-1185">Reference proteome</keyword>
<feature type="binding site" evidence="8">
    <location>
        <position position="374"/>
    </location>
    <ligand>
        <name>Mg(2+)</name>
        <dbReference type="ChEBI" id="CHEBI:18420"/>
        <label>1</label>
    </ligand>
</feature>
<dbReference type="InterPro" id="IPR005502">
    <property type="entry name" value="Ribosyl_crysJ1"/>
</dbReference>
<dbReference type="EC" id="3.2.2.19" evidence="4"/>
<dbReference type="SUPFAM" id="SSF101478">
    <property type="entry name" value="ADP-ribosylglycohydrolase"/>
    <property type="match status" value="1"/>
</dbReference>
<dbReference type="InterPro" id="IPR050792">
    <property type="entry name" value="ADP-ribosylglycohydrolase"/>
</dbReference>
<name>A0A210QGA0_MIZYE</name>
<dbReference type="Pfam" id="PF03747">
    <property type="entry name" value="ADP_ribosyl_GH"/>
    <property type="match status" value="1"/>
</dbReference>
<dbReference type="GO" id="GO:0003875">
    <property type="term" value="F:ADP-ribosylarginine hydrolase activity"/>
    <property type="evidence" value="ECO:0007669"/>
    <property type="project" value="UniProtKB-EC"/>
</dbReference>
<reference evidence="10 11" key="1">
    <citation type="journal article" date="2017" name="Nat. Ecol. Evol.">
        <title>Scallop genome provides insights into evolution of bilaterian karyotype and development.</title>
        <authorList>
            <person name="Wang S."/>
            <person name="Zhang J."/>
            <person name="Jiao W."/>
            <person name="Li J."/>
            <person name="Xun X."/>
            <person name="Sun Y."/>
            <person name="Guo X."/>
            <person name="Huan P."/>
            <person name="Dong B."/>
            <person name="Zhang L."/>
            <person name="Hu X."/>
            <person name="Sun X."/>
            <person name="Wang J."/>
            <person name="Zhao C."/>
            <person name="Wang Y."/>
            <person name="Wang D."/>
            <person name="Huang X."/>
            <person name="Wang R."/>
            <person name="Lv J."/>
            <person name="Li Y."/>
            <person name="Zhang Z."/>
            <person name="Liu B."/>
            <person name="Lu W."/>
            <person name="Hui Y."/>
            <person name="Liang J."/>
            <person name="Zhou Z."/>
            <person name="Hou R."/>
            <person name="Li X."/>
            <person name="Liu Y."/>
            <person name="Li H."/>
            <person name="Ning X."/>
            <person name="Lin Y."/>
            <person name="Zhao L."/>
            <person name="Xing Q."/>
            <person name="Dou J."/>
            <person name="Li Y."/>
            <person name="Mao J."/>
            <person name="Guo H."/>
            <person name="Dou H."/>
            <person name="Li T."/>
            <person name="Mu C."/>
            <person name="Jiang W."/>
            <person name="Fu Q."/>
            <person name="Fu X."/>
            <person name="Miao Y."/>
            <person name="Liu J."/>
            <person name="Yu Q."/>
            <person name="Li R."/>
            <person name="Liao H."/>
            <person name="Li X."/>
            <person name="Kong Y."/>
            <person name="Jiang Z."/>
            <person name="Chourrout D."/>
            <person name="Li R."/>
            <person name="Bao Z."/>
        </authorList>
    </citation>
    <scope>NUCLEOTIDE SEQUENCE [LARGE SCALE GENOMIC DNA]</scope>
    <source>
        <strain evidence="10 11">PY_sf001</strain>
    </source>
</reference>
<evidence type="ECO:0000256" key="9">
    <source>
        <dbReference type="SAM" id="MobiDB-lite"/>
    </source>
</evidence>
<dbReference type="InterPro" id="IPR036705">
    <property type="entry name" value="Ribosyl_crysJ1_sf"/>
</dbReference>
<dbReference type="PANTHER" id="PTHR16222:SF26">
    <property type="entry name" value="ADP-RIBOSYLHYDROLASE ARH1"/>
    <property type="match status" value="1"/>
</dbReference>
<proteinExistence type="inferred from homology"/>
<evidence type="ECO:0000256" key="8">
    <source>
        <dbReference type="PIRSR" id="PIRSR605502-1"/>
    </source>
</evidence>
<evidence type="ECO:0000256" key="7">
    <source>
        <dbReference type="ARBA" id="ARBA00049810"/>
    </source>
</evidence>
<comment type="cofactor">
    <cofactor evidence="8">
        <name>Mg(2+)</name>
        <dbReference type="ChEBI" id="CHEBI:18420"/>
    </cofactor>
    <text evidence="8">Binds 2 magnesium ions per subunit.</text>
</comment>
<feature type="region of interest" description="Disordered" evidence="9">
    <location>
        <begin position="429"/>
        <end position="476"/>
    </location>
</feature>
<evidence type="ECO:0000256" key="5">
    <source>
        <dbReference type="ARBA" id="ARBA00049773"/>
    </source>
</evidence>
<dbReference type="AlphaFoldDB" id="A0A210QGA0"/>
<comment type="caution">
    <text evidence="10">The sequence shown here is derived from an EMBL/GenBank/DDBJ whole genome shotgun (WGS) entry which is preliminary data.</text>
</comment>